<evidence type="ECO:0000256" key="1">
    <source>
        <dbReference type="SAM" id="MobiDB-lite"/>
    </source>
</evidence>
<dbReference type="SMART" id="SM00408">
    <property type="entry name" value="IGc2"/>
    <property type="match status" value="2"/>
</dbReference>
<keyword evidence="2" id="KW-0472">Membrane</keyword>
<dbReference type="Gene3D" id="2.60.40.10">
    <property type="entry name" value="Immunoglobulins"/>
    <property type="match status" value="4"/>
</dbReference>
<dbReference type="Proteomes" id="UP001274896">
    <property type="component" value="Unassembled WGS sequence"/>
</dbReference>
<protein>
    <recommendedName>
        <fullName evidence="3">Ig-like domain-containing protein</fullName>
    </recommendedName>
</protein>
<feature type="domain" description="Ig-like" evidence="3">
    <location>
        <begin position="67"/>
        <end position="155"/>
    </location>
</feature>
<gene>
    <name evidence="4" type="ORF">QTP70_024624</name>
</gene>
<feature type="transmembrane region" description="Helical" evidence="2">
    <location>
        <begin position="166"/>
        <end position="189"/>
    </location>
</feature>
<dbReference type="PROSITE" id="PS50835">
    <property type="entry name" value="IG_LIKE"/>
    <property type="match status" value="2"/>
</dbReference>
<feature type="region of interest" description="Disordered" evidence="1">
    <location>
        <begin position="239"/>
        <end position="279"/>
    </location>
</feature>
<dbReference type="InterPro" id="IPR003598">
    <property type="entry name" value="Ig_sub2"/>
</dbReference>
<dbReference type="AlphaFoldDB" id="A0AAE0Q8L6"/>
<dbReference type="InterPro" id="IPR013783">
    <property type="entry name" value="Ig-like_fold"/>
</dbReference>
<feature type="region of interest" description="Disordered" evidence="1">
    <location>
        <begin position="199"/>
        <end position="223"/>
    </location>
</feature>
<evidence type="ECO:0000259" key="3">
    <source>
        <dbReference type="PROSITE" id="PS50835"/>
    </source>
</evidence>
<comment type="caution">
    <text evidence="4">The sequence shown here is derived from an EMBL/GenBank/DDBJ whole genome shotgun (WGS) entry which is preliminary data.</text>
</comment>
<keyword evidence="2" id="KW-1133">Transmembrane helix</keyword>
<evidence type="ECO:0000256" key="2">
    <source>
        <dbReference type="SAM" id="Phobius"/>
    </source>
</evidence>
<dbReference type="PANTHER" id="PTHR46013">
    <property type="entry name" value="VASCULAR CELL ADHESION MOLECULE 1"/>
    <property type="match status" value="1"/>
</dbReference>
<dbReference type="Pfam" id="PF13895">
    <property type="entry name" value="Ig_2"/>
    <property type="match status" value="2"/>
</dbReference>
<feature type="domain" description="Ig-like" evidence="3">
    <location>
        <begin position="354"/>
        <end position="442"/>
    </location>
</feature>
<feature type="compositionally biased region" description="Basic and acidic residues" evidence="1">
    <location>
        <begin position="245"/>
        <end position="269"/>
    </location>
</feature>
<dbReference type="InterPro" id="IPR003599">
    <property type="entry name" value="Ig_sub"/>
</dbReference>
<evidence type="ECO:0000313" key="5">
    <source>
        <dbReference type="Proteomes" id="UP001274896"/>
    </source>
</evidence>
<reference evidence="4" key="1">
    <citation type="submission" date="2023-06" db="EMBL/GenBank/DDBJ databases">
        <title>Male Hemibagrus guttatus genome.</title>
        <authorList>
            <person name="Bian C."/>
        </authorList>
    </citation>
    <scope>NUCLEOTIDE SEQUENCE</scope>
    <source>
        <strain evidence="4">Male_cb2023</strain>
        <tissue evidence="4">Muscle</tissue>
    </source>
</reference>
<dbReference type="PANTHER" id="PTHR46013:SF4">
    <property type="entry name" value="B-CELL RECEPTOR CD22-RELATED"/>
    <property type="match status" value="1"/>
</dbReference>
<keyword evidence="5" id="KW-1185">Reference proteome</keyword>
<name>A0AAE0Q8L6_9TELE</name>
<feature type="compositionally biased region" description="Polar residues" evidence="1">
    <location>
        <begin position="206"/>
        <end position="218"/>
    </location>
</feature>
<dbReference type="SMART" id="SM00409">
    <property type="entry name" value="IG"/>
    <property type="match status" value="3"/>
</dbReference>
<sequence>MNSNTDWCLNPPYVYDSSSNTTSDFEFTGDDKSDCTLLIHNVQFSYSGVYKFRFITNVTGGKYTGQPGVTLQVADLKVSLIRLSGNGTLKQGDSLNLTCDVNCTHTSSQFVWSKNNQRLDTSGPVLHFPALTVRDSGNYTCTWKTGETSGSETISLHVEGENPTQWPAVAVVTAVVLFIIFVILGAVIYRRWKNNTLEDKSAKAGAQTQVKQLPQSNEEVSKQEEVTYATVSIKDNNLNKGKRVKAQEENSGKGAEKAKDAENTDDKQPKPQLSSVPQLDVETLHEEEVTYASVCVKDKKLMQGSSNTTSDFEFTGDDKSDCTLLIHNVQFSYSGEYRFRFITNVTKFMWTGQPGVTLQVTDLKVSLIRLSRNGTLKQGDSLNLTCDVNCTHTSSQFVWSKNNQHLNTSGPVLYFPALTVRDSGNYTCTWKTGETSGSETISLHVEGDVGDAAQWKIWIIVLVTAGVILISLVTGAVIYNRRSVHAEQQKEDDSTIYTNIPQTKSACVSLANVQQQKEDDSTIYANVPQKKGTCVSLANVQQQQKGFAIYANVQ</sequence>
<dbReference type="SUPFAM" id="SSF48726">
    <property type="entry name" value="Immunoglobulin"/>
    <property type="match status" value="4"/>
</dbReference>
<feature type="transmembrane region" description="Helical" evidence="2">
    <location>
        <begin position="457"/>
        <end position="479"/>
    </location>
</feature>
<proteinExistence type="predicted"/>
<accession>A0AAE0Q8L6</accession>
<dbReference type="InterPro" id="IPR007110">
    <property type="entry name" value="Ig-like_dom"/>
</dbReference>
<organism evidence="4 5">
    <name type="scientific">Hemibagrus guttatus</name>
    <dbReference type="NCBI Taxonomy" id="175788"/>
    <lineage>
        <taxon>Eukaryota</taxon>
        <taxon>Metazoa</taxon>
        <taxon>Chordata</taxon>
        <taxon>Craniata</taxon>
        <taxon>Vertebrata</taxon>
        <taxon>Euteleostomi</taxon>
        <taxon>Actinopterygii</taxon>
        <taxon>Neopterygii</taxon>
        <taxon>Teleostei</taxon>
        <taxon>Ostariophysi</taxon>
        <taxon>Siluriformes</taxon>
        <taxon>Bagridae</taxon>
        <taxon>Hemibagrus</taxon>
    </lineage>
</organism>
<dbReference type="EMBL" id="JAUCMX010000020">
    <property type="protein sequence ID" value="KAK3515595.1"/>
    <property type="molecule type" value="Genomic_DNA"/>
</dbReference>
<evidence type="ECO:0000313" key="4">
    <source>
        <dbReference type="EMBL" id="KAK3515595.1"/>
    </source>
</evidence>
<dbReference type="InterPro" id="IPR036179">
    <property type="entry name" value="Ig-like_dom_sf"/>
</dbReference>
<keyword evidence="2" id="KW-0812">Transmembrane</keyword>